<accession>A0A2K0AX29</accession>
<keyword evidence="1" id="KW-0472">Membrane</keyword>
<proteinExistence type="predicted"/>
<reference evidence="2 3" key="1">
    <citation type="submission" date="2017-12" db="EMBL/GenBank/DDBJ databases">
        <title>FDA dAtabase for Regulatory Grade micrObial Sequences (FDA-ARGOS): Supporting development and validation of Infectious Disease Dx tests.</title>
        <authorList>
            <person name="Hoffmann M."/>
            <person name="Allard M."/>
            <person name="Evans P."/>
            <person name="Brown E."/>
            <person name="Tallon L."/>
            <person name="Sadzewicz L."/>
            <person name="Sengamalay N."/>
            <person name="Ott S."/>
            <person name="Godinez A."/>
            <person name="Nagaraj S."/>
            <person name="Vavikolanu K."/>
            <person name="Aluvathingal J."/>
            <person name="Nadendla S."/>
            <person name="Sichtig H."/>
        </authorList>
    </citation>
    <scope>NUCLEOTIDE SEQUENCE [LARGE SCALE GENOMIC DNA]</scope>
    <source>
        <strain evidence="2 3">FDAARGOS_148</strain>
    </source>
</reference>
<organism evidence="2 3">
    <name type="scientific">Staphylococcus haemolyticus</name>
    <dbReference type="NCBI Taxonomy" id="1283"/>
    <lineage>
        <taxon>Bacteria</taxon>
        <taxon>Bacillati</taxon>
        <taxon>Bacillota</taxon>
        <taxon>Bacilli</taxon>
        <taxon>Bacillales</taxon>
        <taxon>Staphylococcaceae</taxon>
        <taxon>Staphylococcus</taxon>
    </lineage>
</organism>
<evidence type="ECO:0000256" key="1">
    <source>
        <dbReference type="SAM" id="Phobius"/>
    </source>
</evidence>
<dbReference type="AlphaFoldDB" id="A0A2K0AX29"/>
<evidence type="ECO:0000313" key="3">
    <source>
        <dbReference type="Proteomes" id="UP000053523"/>
    </source>
</evidence>
<dbReference type="Proteomes" id="UP000053523">
    <property type="component" value="Unassembled WGS sequence"/>
</dbReference>
<keyword evidence="1" id="KW-0812">Transmembrane</keyword>
<feature type="transmembrane region" description="Helical" evidence="1">
    <location>
        <begin position="28"/>
        <end position="46"/>
    </location>
</feature>
<gene>
    <name evidence="2" type="ORF">AL503_002035</name>
</gene>
<comment type="caution">
    <text evidence="2">The sequence shown here is derived from an EMBL/GenBank/DDBJ whole genome shotgun (WGS) entry which is preliminary data.</text>
</comment>
<evidence type="ECO:0000313" key="2">
    <source>
        <dbReference type="EMBL" id="PNN29581.1"/>
    </source>
</evidence>
<sequence length="121" mass="13649">MPENKMRTITLQQSDAIKLMSQSEKTTATVYGIALVAMLFFTNGPITAITSASPRQSLDPLSLAFPRRLRFKLNQSFLKMHKLNGRKVKFDAFRDPAMTDQITGNNSQDFEHETKLDQLVG</sequence>
<dbReference type="EMBL" id="LORN02000007">
    <property type="protein sequence ID" value="PNN29581.1"/>
    <property type="molecule type" value="Genomic_DNA"/>
</dbReference>
<name>A0A2K0AX29_STAHA</name>
<keyword evidence="1" id="KW-1133">Transmembrane helix</keyword>
<protein>
    <submittedName>
        <fullName evidence="2">Uncharacterized protein</fullName>
    </submittedName>
</protein>